<dbReference type="AlphaFoldDB" id="A0A1F8AYL4"/>
<comment type="similarity">
    <text evidence="3">In the N-terminal section; belongs to the glycosyltransferase 51 family.</text>
</comment>
<dbReference type="GO" id="GO:0005886">
    <property type="term" value="C:plasma membrane"/>
    <property type="evidence" value="ECO:0007669"/>
    <property type="project" value="UniProtKB-SubCell"/>
</dbReference>
<dbReference type="FunFam" id="1.10.3810.10:FF:000001">
    <property type="entry name" value="Penicillin-binding protein 1A"/>
    <property type="match status" value="1"/>
</dbReference>
<dbReference type="SUPFAM" id="SSF56601">
    <property type="entry name" value="beta-lactamase/transpeptidase-like"/>
    <property type="match status" value="1"/>
</dbReference>
<keyword evidence="12 17" id="KW-0472">Membrane</keyword>
<keyword evidence="17" id="KW-1133">Transmembrane helix</keyword>
<evidence type="ECO:0000256" key="13">
    <source>
        <dbReference type="ARBA" id="ARBA00023268"/>
    </source>
</evidence>
<keyword evidence="14" id="KW-0961">Cell wall biogenesis/degradation</keyword>
<dbReference type="Pfam" id="PF00905">
    <property type="entry name" value="Transpeptidase"/>
    <property type="match status" value="1"/>
</dbReference>
<comment type="similarity">
    <text evidence="2">In the C-terminal section; belongs to the transpeptidase family.</text>
</comment>
<feature type="domain" description="Penicillin-binding protein transpeptidase" evidence="18">
    <location>
        <begin position="431"/>
        <end position="706"/>
    </location>
</feature>
<evidence type="ECO:0000256" key="8">
    <source>
        <dbReference type="ARBA" id="ARBA00022679"/>
    </source>
</evidence>
<organism evidence="20 21">
    <name type="scientific">Candidatus Woesebacteria bacterium RIFCSPHIGHO2_12_FULL_46_16</name>
    <dbReference type="NCBI Taxonomy" id="1802513"/>
    <lineage>
        <taxon>Bacteria</taxon>
        <taxon>Candidatus Woeseibacteriota</taxon>
    </lineage>
</organism>
<dbReference type="GO" id="GO:0009252">
    <property type="term" value="P:peptidoglycan biosynthetic process"/>
    <property type="evidence" value="ECO:0007669"/>
    <property type="project" value="UniProtKB-KW"/>
</dbReference>
<keyword evidence="9" id="KW-0378">Hydrolase</keyword>
<comment type="caution">
    <text evidence="20">The sequence shown here is derived from an EMBL/GenBank/DDBJ whole genome shotgun (WGS) entry which is preliminary data.</text>
</comment>
<proteinExistence type="inferred from homology"/>
<dbReference type="InterPro" id="IPR023346">
    <property type="entry name" value="Lysozyme-like_dom_sf"/>
</dbReference>
<name>A0A1F8AYL4_9BACT</name>
<dbReference type="PANTHER" id="PTHR32282:SF11">
    <property type="entry name" value="PENICILLIN-BINDING PROTEIN 1B"/>
    <property type="match status" value="1"/>
</dbReference>
<evidence type="ECO:0000256" key="4">
    <source>
        <dbReference type="ARBA" id="ARBA00022475"/>
    </source>
</evidence>
<dbReference type="InterPro" id="IPR012338">
    <property type="entry name" value="Beta-lactam/transpept-like"/>
</dbReference>
<keyword evidence="8" id="KW-0808">Transferase</keyword>
<dbReference type="Gene3D" id="3.40.710.10">
    <property type="entry name" value="DD-peptidase/beta-lactamase superfamily"/>
    <property type="match status" value="1"/>
</dbReference>
<evidence type="ECO:0000256" key="15">
    <source>
        <dbReference type="ARBA" id="ARBA00034000"/>
    </source>
</evidence>
<dbReference type="EMBL" id="MGGZ01000022">
    <property type="protein sequence ID" value="OGM56853.1"/>
    <property type="molecule type" value="Genomic_DNA"/>
</dbReference>
<evidence type="ECO:0000256" key="3">
    <source>
        <dbReference type="ARBA" id="ARBA00007739"/>
    </source>
</evidence>
<reference evidence="20 21" key="1">
    <citation type="journal article" date="2016" name="Nat. Commun.">
        <title>Thousands of microbial genomes shed light on interconnected biogeochemical processes in an aquifer system.</title>
        <authorList>
            <person name="Anantharaman K."/>
            <person name="Brown C.T."/>
            <person name="Hug L.A."/>
            <person name="Sharon I."/>
            <person name="Castelle C.J."/>
            <person name="Probst A.J."/>
            <person name="Thomas B.C."/>
            <person name="Singh A."/>
            <person name="Wilkins M.J."/>
            <person name="Karaoz U."/>
            <person name="Brodie E.L."/>
            <person name="Williams K.H."/>
            <person name="Hubbard S.S."/>
            <person name="Banfield J.F."/>
        </authorList>
    </citation>
    <scope>NUCLEOTIDE SEQUENCE [LARGE SCALE GENOMIC DNA]</scope>
</reference>
<dbReference type="Pfam" id="PF00912">
    <property type="entry name" value="Transgly"/>
    <property type="match status" value="1"/>
</dbReference>
<comment type="catalytic activity">
    <reaction evidence="16">
        <text>[GlcNAc-(1-&gt;4)-Mur2Ac(oyl-L-Ala-gamma-D-Glu-L-Lys-D-Ala-D-Ala)](n)-di-trans,octa-cis-undecaprenyl diphosphate + beta-D-GlcNAc-(1-&gt;4)-Mur2Ac(oyl-L-Ala-gamma-D-Glu-L-Lys-D-Ala-D-Ala)-di-trans,octa-cis-undecaprenyl diphosphate = [GlcNAc-(1-&gt;4)-Mur2Ac(oyl-L-Ala-gamma-D-Glu-L-Lys-D-Ala-D-Ala)](n+1)-di-trans,octa-cis-undecaprenyl diphosphate + di-trans,octa-cis-undecaprenyl diphosphate + H(+)</text>
        <dbReference type="Rhea" id="RHEA:23708"/>
        <dbReference type="Rhea" id="RHEA-COMP:9602"/>
        <dbReference type="Rhea" id="RHEA-COMP:9603"/>
        <dbReference type="ChEBI" id="CHEBI:15378"/>
        <dbReference type="ChEBI" id="CHEBI:58405"/>
        <dbReference type="ChEBI" id="CHEBI:60033"/>
        <dbReference type="ChEBI" id="CHEBI:78435"/>
        <dbReference type="EC" id="2.4.99.28"/>
    </reaction>
</comment>
<dbReference type="Gene3D" id="1.10.3810.10">
    <property type="entry name" value="Biosynthetic peptidoglycan transglycosylase-like"/>
    <property type="match status" value="1"/>
</dbReference>
<dbReference type="InterPro" id="IPR050396">
    <property type="entry name" value="Glycosyltr_51/Transpeptidase"/>
</dbReference>
<keyword evidence="5" id="KW-0121">Carboxypeptidase</keyword>
<evidence type="ECO:0000256" key="1">
    <source>
        <dbReference type="ARBA" id="ARBA00004236"/>
    </source>
</evidence>
<dbReference type="GO" id="GO:0006508">
    <property type="term" value="P:proteolysis"/>
    <property type="evidence" value="ECO:0007669"/>
    <property type="project" value="UniProtKB-KW"/>
</dbReference>
<keyword evidence="4" id="KW-1003">Cell membrane</keyword>
<evidence type="ECO:0000256" key="5">
    <source>
        <dbReference type="ARBA" id="ARBA00022645"/>
    </source>
</evidence>
<dbReference type="InterPro" id="IPR001264">
    <property type="entry name" value="Glyco_trans_51"/>
</dbReference>
<evidence type="ECO:0000256" key="10">
    <source>
        <dbReference type="ARBA" id="ARBA00022960"/>
    </source>
</evidence>
<keyword evidence="10" id="KW-0133">Cell shape</keyword>
<dbReference type="InterPro" id="IPR001460">
    <property type="entry name" value="PCN-bd_Tpept"/>
</dbReference>
<dbReference type="SUPFAM" id="SSF53955">
    <property type="entry name" value="Lysozyme-like"/>
    <property type="match status" value="1"/>
</dbReference>
<evidence type="ECO:0000256" key="16">
    <source>
        <dbReference type="ARBA" id="ARBA00049902"/>
    </source>
</evidence>
<evidence type="ECO:0000256" key="2">
    <source>
        <dbReference type="ARBA" id="ARBA00007090"/>
    </source>
</evidence>
<dbReference type="STRING" id="1802513.A3E46_00330"/>
<evidence type="ECO:0000259" key="19">
    <source>
        <dbReference type="Pfam" id="PF00912"/>
    </source>
</evidence>
<evidence type="ECO:0000256" key="7">
    <source>
        <dbReference type="ARBA" id="ARBA00022676"/>
    </source>
</evidence>
<evidence type="ECO:0000256" key="6">
    <source>
        <dbReference type="ARBA" id="ARBA00022670"/>
    </source>
</evidence>
<accession>A0A1F8AYL4</accession>
<dbReference type="GO" id="GO:0008658">
    <property type="term" value="F:penicillin binding"/>
    <property type="evidence" value="ECO:0007669"/>
    <property type="project" value="InterPro"/>
</dbReference>
<keyword evidence="17" id="KW-0812">Transmembrane</keyword>
<keyword evidence="13" id="KW-0511">Multifunctional enzyme</keyword>
<dbReference type="GO" id="GO:0030288">
    <property type="term" value="C:outer membrane-bounded periplasmic space"/>
    <property type="evidence" value="ECO:0007669"/>
    <property type="project" value="TreeGrafter"/>
</dbReference>
<dbReference type="PANTHER" id="PTHR32282">
    <property type="entry name" value="BINDING PROTEIN TRANSPEPTIDASE, PUTATIVE-RELATED"/>
    <property type="match status" value="1"/>
</dbReference>
<sequence length="823" mass="91452">MARGARKKPDVYLAPQIAKRALYFLKGLLVFVGKPLYLALIAFLYIAYFVGRFARVSLEKVVSGIRKLGKPRKIKVPKLKLRPFWPKIRLPKTKISPKLFWLKLQLFFLRIRLPVPKIGINVKLLTLLGLVFAFGFVFWFSVIRDLPSPKALLSREQEVSTKIYDRNGVLLYKIFKEKNRTPVPLEEIPLQVRLATLAAEDAEFYSHPGFSPRGILRAIIKNLRSGELSGGSTITQQLVKNALLSPEKTLTRKIREIVLSVETELTFSKDQILEMYLNEVSYGGTAYGVQEASRLYFGKDVDKLSLAEAALLAGLPKSPTRYSPFGPNPELSFSRQREVLYLMKVNKYIDQAQEEEAKNQRLTFAPNKIDIKAPHFVMYIRQLLVDKYGEEVTQKGGLEVSTTLDYSIQKMAEEVVKTEVDKLSSLRVSNGAALVLSPQTGEILAMVGSKDYFDQANDGNVNVTVRPRQPGSSIKVVNYAYALSHEFTPATILSDSPVTFSVPGQPPYSPKNYDGAYRGSLTLRSALAESRNIPAVKVLASYGVAKMIEQGQKMGLTTWDEPSRFGLSLTLGGGEIKLLDLARVYAVVANYGKKPEITSILKITNSKGKILEEFKCQKNNFMGIARAAEAARNECEQEQVLDPRVAFLLVDILKDNSARSPAFGTNSALVIPGHPEVAVKTGTSNDLKDNLTAGFNQKYLVVTWVGNNDSSPMSRIASGVTGASPIWNKIMRALLADDKNHDWEVPEGLVQLPICSLTGTLPCEGCPVRLEWFLKERAPQKACLPETIQKINEEKNKEGQILESGASTEATPKPLIRIIPRGD</sequence>
<comment type="subcellular location">
    <subcellularLocation>
        <location evidence="1">Cell membrane</location>
    </subcellularLocation>
</comment>
<keyword evidence="7" id="KW-0328">Glycosyltransferase</keyword>
<dbReference type="InterPro" id="IPR036950">
    <property type="entry name" value="PBP_transglycosylase"/>
</dbReference>
<evidence type="ECO:0000313" key="21">
    <source>
        <dbReference type="Proteomes" id="UP000178313"/>
    </source>
</evidence>
<evidence type="ECO:0000259" key="18">
    <source>
        <dbReference type="Pfam" id="PF00905"/>
    </source>
</evidence>
<evidence type="ECO:0000256" key="11">
    <source>
        <dbReference type="ARBA" id="ARBA00022984"/>
    </source>
</evidence>
<keyword evidence="6" id="KW-0645">Protease</keyword>
<feature type="transmembrane region" description="Helical" evidence="17">
    <location>
        <begin position="21"/>
        <end position="48"/>
    </location>
</feature>
<dbReference type="Proteomes" id="UP000178313">
    <property type="component" value="Unassembled WGS sequence"/>
</dbReference>
<keyword evidence="11" id="KW-0573">Peptidoglycan synthesis</keyword>
<evidence type="ECO:0000256" key="12">
    <source>
        <dbReference type="ARBA" id="ARBA00023136"/>
    </source>
</evidence>
<protein>
    <submittedName>
        <fullName evidence="20">Uncharacterized protein</fullName>
    </submittedName>
</protein>
<evidence type="ECO:0000256" key="14">
    <source>
        <dbReference type="ARBA" id="ARBA00023316"/>
    </source>
</evidence>
<gene>
    <name evidence="20" type="ORF">A3E46_00330</name>
</gene>
<dbReference type="GO" id="GO:0071555">
    <property type="term" value="P:cell wall organization"/>
    <property type="evidence" value="ECO:0007669"/>
    <property type="project" value="UniProtKB-KW"/>
</dbReference>
<dbReference type="GO" id="GO:0008360">
    <property type="term" value="P:regulation of cell shape"/>
    <property type="evidence" value="ECO:0007669"/>
    <property type="project" value="UniProtKB-KW"/>
</dbReference>
<dbReference type="GO" id="GO:0008955">
    <property type="term" value="F:peptidoglycan glycosyltransferase activity"/>
    <property type="evidence" value="ECO:0007669"/>
    <property type="project" value="UniProtKB-EC"/>
</dbReference>
<feature type="domain" description="Glycosyl transferase family 51" evidence="19">
    <location>
        <begin position="170"/>
        <end position="343"/>
    </location>
</feature>
<dbReference type="GO" id="GO:0009002">
    <property type="term" value="F:serine-type D-Ala-D-Ala carboxypeptidase activity"/>
    <property type="evidence" value="ECO:0007669"/>
    <property type="project" value="UniProtKB-EC"/>
</dbReference>
<evidence type="ECO:0000313" key="20">
    <source>
        <dbReference type="EMBL" id="OGM56853.1"/>
    </source>
</evidence>
<comment type="catalytic activity">
    <reaction evidence="15">
        <text>Preferential cleavage: (Ac)2-L-Lys-D-Ala-|-D-Ala. Also transpeptidation of peptidyl-alanyl moieties that are N-acyl substituents of D-alanine.</text>
        <dbReference type="EC" id="3.4.16.4"/>
    </reaction>
</comment>
<evidence type="ECO:0000256" key="9">
    <source>
        <dbReference type="ARBA" id="ARBA00022801"/>
    </source>
</evidence>
<feature type="transmembrane region" description="Helical" evidence="17">
    <location>
        <begin position="125"/>
        <end position="143"/>
    </location>
</feature>
<evidence type="ECO:0000256" key="17">
    <source>
        <dbReference type="SAM" id="Phobius"/>
    </source>
</evidence>